<dbReference type="GO" id="GO:0006121">
    <property type="term" value="P:mitochondrial electron transport, succinate to ubiquinone"/>
    <property type="evidence" value="ECO:0007669"/>
    <property type="project" value="TreeGrafter"/>
</dbReference>
<comment type="subcellular location">
    <subcellularLocation>
        <location evidence="1 12">Mitochondrion inner membrane</location>
        <topology evidence="1 12">Multi-pass membrane protein</topology>
    </subcellularLocation>
</comment>
<evidence type="ECO:0000256" key="3">
    <source>
        <dbReference type="ARBA" id="ARBA00022448"/>
    </source>
</evidence>
<dbReference type="GO" id="GO:0006099">
    <property type="term" value="P:tricarboxylic acid cycle"/>
    <property type="evidence" value="ECO:0007669"/>
    <property type="project" value="TreeGrafter"/>
</dbReference>
<keyword evidence="8 12" id="KW-0496">Mitochondrion</keyword>
<dbReference type="InterPro" id="IPR034804">
    <property type="entry name" value="SQR/QFR_C/D"/>
</dbReference>
<evidence type="ECO:0000313" key="14">
    <source>
        <dbReference type="Proteomes" id="UP000054845"/>
    </source>
</evidence>
<dbReference type="GO" id="GO:0020037">
    <property type="term" value="F:heme binding"/>
    <property type="evidence" value="ECO:0007669"/>
    <property type="project" value="TreeGrafter"/>
</dbReference>
<keyword evidence="11" id="KW-0408">Iron</keyword>
<keyword evidence="5 12" id="KW-0999">Mitochondrion inner membrane</keyword>
<accession>A0A0P1BG86</accession>
<comment type="similarity">
    <text evidence="2 12">Belongs to the CybS family.</text>
</comment>
<dbReference type="EMBL" id="CCYA01000252">
    <property type="protein sequence ID" value="CEH15104.1"/>
    <property type="molecule type" value="Genomic_DNA"/>
</dbReference>
<dbReference type="PANTHER" id="PTHR13337">
    <property type="entry name" value="SUCCINATE DEHYDROGENASE"/>
    <property type="match status" value="1"/>
</dbReference>
<dbReference type="CDD" id="cd03496">
    <property type="entry name" value="SQR_TypeC_CybS"/>
    <property type="match status" value="1"/>
</dbReference>
<evidence type="ECO:0000256" key="8">
    <source>
        <dbReference type="ARBA" id="ARBA00023128"/>
    </source>
</evidence>
<protein>
    <recommendedName>
        <fullName evidence="12">Succinate dehydrogenase [ubiquinone] cytochrome b small subunit</fullName>
    </recommendedName>
</protein>
<evidence type="ECO:0000256" key="11">
    <source>
        <dbReference type="PIRSR" id="PIRSR607992-2"/>
    </source>
</evidence>
<keyword evidence="11" id="KW-0479">Metal-binding</keyword>
<evidence type="ECO:0000256" key="12">
    <source>
        <dbReference type="RuleBase" id="RU364031"/>
    </source>
</evidence>
<dbReference type="STRING" id="401625.A0A0P1BG86"/>
<organism evidence="13 14">
    <name type="scientific">Ceraceosorus bombacis</name>
    <dbReference type="NCBI Taxonomy" id="401625"/>
    <lineage>
        <taxon>Eukaryota</taxon>
        <taxon>Fungi</taxon>
        <taxon>Dikarya</taxon>
        <taxon>Basidiomycota</taxon>
        <taxon>Ustilaginomycotina</taxon>
        <taxon>Exobasidiomycetes</taxon>
        <taxon>Ceraceosorales</taxon>
        <taxon>Ceraceosoraceae</taxon>
        <taxon>Ceraceosorus</taxon>
    </lineage>
</organism>
<keyword evidence="9 12" id="KW-0472">Membrane</keyword>
<keyword evidence="4" id="KW-0812">Transmembrane</keyword>
<feature type="binding site" description="axial binding residue" evidence="11">
    <location>
        <position position="117"/>
    </location>
    <ligand>
        <name>heme b</name>
        <dbReference type="ChEBI" id="CHEBI:60344"/>
        <note>ligand shared with SDHC</note>
    </ligand>
    <ligandPart>
        <name>Fe</name>
        <dbReference type="ChEBI" id="CHEBI:18248"/>
    </ligandPart>
</feature>
<keyword evidence="7" id="KW-1133">Transmembrane helix</keyword>
<dbReference type="GO" id="GO:0005743">
    <property type="term" value="C:mitochondrial inner membrane"/>
    <property type="evidence" value="ECO:0007669"/>
    <property type="project" value="UniProtKB-SubCell"/>
</dbReference>
<evidence type="ECO:0000256" key="2">
    <source>
        <dbReference type="ARBA" id="ARBA00007294"/>
    </source>
</evidence>
<keyword evidence="6 12" id="KW-0809">Transit peptide</keyword>
<reference evidence="13 14" key="1">
    <citation type="submission" date="2014-09" db="EMBL/GenBank/DDBJ databases">
        <authorList>
            <person name="Magalhaes I.L.F."/>
            <person name="Oliveira U."/>
            <person name="Santos F.R."/>
            <person name="Vidigal T.H.D.A."/>
            <person name="Brescovit A.D."/>
            <person name="Santos A.J."/>
        </authorList>
    </citation>
    <scope>NUCLEOTIDE SEQUENCE [LARGE SCALE GENOMIC DNA]</scope>
</reference>
<dbReference type="Gene3D" id="1.20.1300.10">
    <property type="entry name" value="Fumarate reductase/succinate dehydrogenase, transmembrane subunit"/>
    <property type="match status" value="1"/>
</dbReference>
<sequence>MAFSQTSLKLSMLGSNPQLRMMASGARAFSSGRAVAASSTKPTQAQAAQPNAATSYIKGTVNDPTPYPPPAPSHGSYHWLFERGLSVALLPIVAAGMVKHGSSGLLDGALAVSLIVHSHIGFDCIIADYLHKRKFPVIGPTVSWTLRAATVASLVGLYELNTNDIGLSEFIARAWVA</sequence>
<evidence type="ECO:0000256" key="4">
    <source>
        <dbReference type="ARBA" id="ARBA00022692"/>
    </source>
</evidence>
<keyword evidence="14" id="KW-1185">Reference proteome</keyword>
<dbReference type="GO" id="GO:0046872">
    <property type="term" value="F:metal ion binding"/>
    <property type="evidence" value="ECO:0007669"/>
    <property type="project" value="UniProtKB-KW"/>
</dbReference>
<dbReference type="GO" id="GO:0048039">
    <property type="term" value="F:ubiquinone binding"/>
    <property type="evidence" value="ECO:0007669"/>
    <property type="project" value="TreeGrafter"/>
</dbReference>
<evidence type="ECO:0000256" key="5">
    <source>
        <dbReference type="ARBA" id="ARBA00022792"/>
    </source>
</evidence>
<evidence type="ECO:0000256" key="6">
    <source>
        <dbReference type="ARBA" id="ARBA00022946"/>
    </source>
</evidence>
<keyword evidence="3" id="KW-0813">Transport</keyword>
<evidence type="ECO:0000256" key="1">
    <source>
        <dbReference type="ARBA" id="ARBA00004448"/>
    </source>
</evidence>
<evidence type="ECO:0000313" key="13">
    <source>
        <dbReference type="EMBL" id="CEH15104.1"/>
    </source>
</evidence>
<dbReference type="OrthoDB" id="18577at2759"/>
<evidence type="ECO:0000256" key="9">
    <source>
        <dbReference type="ARBA" id="ARBA00023136"/>
    </source>
</evidence>
<feature type="binding site" evidence="10">
    <location>
        <position position="129"/>
    </location>
    <ligand>
        <name>a ubiquinone</name>
        <dbReference type="ChEBI" id="CHEBI:16389"/>
        <note>ligand shared with IP/SDHB</note>
    </ligand>
</feature>
<name>A0A0P1BG86_9BASI</name>
<dbReference type="PANTHER" id="PTHR13337:SF2">
    <property type="entry name" value="SUCCINATE DEHYDROGENASE [UBIQUINONE] CYTOCHROME B SMALL SUBUNIT, MITOCHONDRIAL"/>
    <property type="match status" value="1"/>
</dbReference>
<dbReference type="Proteomes" id="UP000054845">
    <property type="component" value="Unassembled WGS sequence"/>
</dbReference>
<dbReference type="InterPro" id="IPR007992">
    <property type="entry name" value="CybS"/>
</dbReference>
<dbReference type="AlphaFoldDB" id="A0A0P1BG86"/>
<evidence type="ECO:0000256" key="7">
    <source>
        <dbReference type="ARBA" id="ARBA00022989"/>
    </source>
</evidence>
<evidence type="ECO:0000256" key="10">
    <source>
        <dbReference type="PIRSR" id="PIRSR607992-1"/>
    </source>
</evidence>
<proteinExistence type="inferred from homology"/>
<dbReference type="Pfam" id="PF05328">
    <property type="entry name" value="CybS"/>
    <property type="match status" value="1"/>
</dbReference>
<dbReference type="SUPFAM" id="SSF81343">
    <property type="entry name" value="Fumarate reductase respiratory complex transmembrane subunits"/>
    <property type="match status" value="1"/>
</dbReference>